<sequence length="118" mass="12052">MSRSSRFRRARALALAYVALTALAGLIAGAQGSSLAEVLVFWLSQPGLNVLYVFVLMPLTVAFGDFGGGGGEPGAVGSALAGGLGAAVNVLLVRGAVCFLHRVAADLPVCRKRRTPLG</sequence>
<dbReference type="EMBL" id="JAGINS010000001">
    <property type="protein sequence ID" value="MBP2358112.1"/>
    <property type="molecule type" value="Genomic_DNA"/>
</dbReference>
<evidence type="ECO:0008006" key="4">
    <source>
        <dbReference type="Google" id="ProtNLM"/>
    </source>
</evidence>
<keyword evidence="1" id="KW-0472">Membrane</keyword>
<feature type="transmembrane region" description="Helical" evidence="1">
    <location>
        <begin position="48"/>
        <end position="67"/>
    </location>
</feature>
<evidence type="ECO:0000313" key="2">
    <source>
        <dbReference type="EMBL" id="MBP2358112.1"/>
    </source>
</evidence>
<keyword evidence="1" id="KW-0812">Transmembrane</keyword>
<reference evidence="2 3" key="1">
    <citation type="submission" date="2021-03" db="EMBL/GenBank/DDBJ databases">
        <title>Sequencing the genomes of 1000 actinobacteria strains.</title>
        <authorList>
            <person name="Klenk H.-P."/>
        </authorList>
    </citation>
    <scope>NUCLEOTIDE SEQUENCE [LARGE SCALE GENOMIC DNA]</scope>
    <source>
        <strain evidence="2 3">DSM 40843</strain>
    </source>
</reference>
<organism evidence="2 3">
    <name type="scientific">Streptomyces clavifer</name>
    <dbReference type="NCBI Taxonomy" id="68188"/>
    <lineage>
        <taxon>Bacteria</taxon>
        <taxon>Bacillati</taxon>
        <taxon>Actinomycetota</taxon>
        <taxon>Actinomycetes</taxon>
        <taxon>Kitasatosporales</taxon>
        <taxon>Streptomycetaceae</taxon>
        <taxon>Streptomyces</taxon>
    </lineage>
</organism>
<feature type="transmembrane region" description="Helical" evidence="1">
    <location>
        <begin position="79"/>
        <end position="104"/>
    </location>
</feature>
<comment type="caution">
    <text evidence="2">The sequence shown here is derived from an EMBL/GenBank/DDBJ whole genome shotgun (WGS) entry which is preliminary data.</text>
</comment>
<gene>
    <name evidence="2" type="ORF">JOF59_000512</name>
</gene>
<evidence type="ECO:0000256" key="1">
    <source>
        <dbReference type="SAM" id="Phobius"/>
    </source>
</evidence>
<accession>A0ABS4V2N5</accession>
<evidence type="ECO:0000313" key="3">
    <source>
        <dbReference type="Proteomes" id="UP001519311"/>
    </source>
</evidence>
<keyword evidence="3" id="KW-1185">Reference proteome</keyword>
<proteinExistence type="predicted"/>
<name>A0ABS4V2N5_9ACTN</name>
<dbReference type="RefSeq" id="WP_209469409.1">
    <property type="nucleotide sequence ID" value="NZ_BMWJ01000002.1"/>
</dbReference>
<protein>
    <recommendedName>
        <fullName evidence="4">Integral membrane protein</fullName>
    </recommendedName>
</protein>
<keyword evidence="1" id="KW-1133">Transmembrane helix</keyword>
<dbReference type="Proteomes" id="UP001519311">
    <property type="component" value="Unassembled WGS sequence"/>
</dbReference>